<reference evidence="13 14" key="1">
    <citation type="submission" date="2020-04" db="EMBL/GenBank/DDBJ databases">
        <title>Draft genome of Pyxidicoccus fallax type strain.</title>
        <authorList>
            <person name="Whitworth D.E."/>
        </authorList>
    </citation>
    <scope>NUCLEOTIDE SEQUENCE [LARGE SCALE GENOMIC DNA]</scope>
    <source>
        <strain evidence="13 14">DSM 14698</strain>
    </source>
</reference>
<dbReference type="Gene3D" id="1.20.120.620">
    <property type="entry name" value="Backbone structure of the membrane domain of e. Coli histidine kinase receptor kdpd"/>
    <property type="match status" value="1"/>
</dbReference>
<evidence type="ECO:0000313" key="14">
    <source>
        <dbReference type="Proteomes" id="UP000518300"/>
    </source>
</evidence>
<feature type="non-terminal residue" evidence="13">
    <location>
        <position position="300"/>
    </location>
</feature>
<feature type="transmembrane region" description="Helical" evidence="11">
    <location>
        <begin position="85"/>
        <end position="105"/>
    </location>
</feature>
<dbReference type="Pfam" id="PF13493">
    <property type="entry name" value="DUF4118"/>
    <property type="match status" value="1"/>
</dbReference>
<name>A0A848LX86_9BACT</name>
<evidence type="ECO:0000256" key="11">
    <source>
        <dbReference type="SAM" id="Phobius"/>
    </source>
</evidence>
<protein>
    <submittedName>
        <fullName evidence="13">DUF4118 domain-containing protein</fullName>
    </submittedName>
</protein>
<keyword evidence="6" id="KW-0418">Kinase</keyword>
<evidence type="ECO:0000256" key="2">
    <source>
        <dbReference type="ARBA" id="ARBA00022553"/>
    </source>
</evidence>
<dbReference type="Pfam" id="PF13188">
    <property type="entry name" value="PAS_8"/>
    <property type="match status" value="1"/>
</dbReference>
<evidence type="ECO:0000256" key="8">
    <source>
        <dbReference type="ARBA" id="ARBA00022989"/>
    </source>
</evidence>
<evidence type="ECO:0000256" key="10">
    <source>
        <dbReference type="ARBA" id="ARBA00023136"/>
    </source>
</evidence>
<dbReference type="GO" id="GO:0000155">
    <property type="term" value="F:phosphorelay sensor kinase activity"/>
    <property type="evidence" value="ECO:0007669"/>
    <property type="project" value="TreeGrafter"/>
</dbReference>
<dbReference type="InterPro" id="IPR052023">
    <property type="entry name" value="Histidine_kinase_KdpD"/>
</dbReference>
<dbReference type="AlphaFoldDB" id="A0A848LX86"/>
<keyword evidence="10 11" id="KW-0472">Membrane</keyword>
<dbReference type="Gene3D" id="3.30.450.20">
    <property type="entry name" value="PAS domain"/>
    <property type="match status" value="1"/>
</dbReference>
<dbReference type="Proteomes" id="UP000518300">
    <property type="component" value="Unassembled WGS sequence"/>
</dbReference>
<dbReference type="PANTHER" id="PTHR45569">
    <property type="entry name" value="SENSOR PROTEIN KDPD"/>
    <property type="match status" value="1"/>
</dbReference>
<evidence type="ECO:0000256" key="9">
    <source>
        <dbReference type="ARBA" id="ARBA00023012"/>
    </source>
</evidence>
<dbReference type="Gene3D" id="3.30.450.40">
    <property type="match status" value="1"/>
</dbReference>
<evidence type="ECO:0000256" key="5">
    <source>
        <dbReference type="ARBA" id="ARBA00022741"/>
    </source>
</evidence>
<evidence type="ECO:0000256" key="3">
    <source>
        <dbReference type="ARBA" id="ARBA00022679"/>
    </source>
</evidence>
<feature type="domain" description="PAS" evidence="12">
    <location>
        <begin position="260"/>
        <end position="300"/>
    </location>
</feature>
<evidence type="ECO:0000256" key="1">
    <source>
        <dbReference type="ARBA" id="ARBA00004141"/>
    </source>
</evidence>
<keyword evidence="5" id="KW-0547">Nucleotide-binding</keyword>
<keyword evidence="7" id="KW-0067">ATP-binding</keyword>
<accession>A0A848LX86</accession>
<evidence type="ECO:0000256" key="7">
    <source>
        <dbReference type="ARBA" id="ARBA00022840"/>
    </source>
</evidence>
<dbReference type="InterPro" id="IPR025201">
    <property type="entry name" value="KdpD_TM"/>
</dbReference>
<dbReference type="PROSITE" id="PS50112">
    <property type="entry name" value="PAS"/>
    <property type="match status" value="1"/>
</dbReference>
<dbReference type="InterPro" id="IPR000014">
    <property type="entry name" value="PAS"/>
</dbReference>
<dbReference type="InterPro" id="IPR029016">
    <property type="entry name" value="GAF-like_dom_sf"/>
</dbReference>
<comment type="subcellular location">
    <subcellularLocation>
        <location evidence="1">Membrane</location>
        <topology evidence="1">Multi-pass membrane protein</topology>
    </subcellularLocation>
</comment>
<gene>
    <name evidence="13" type="ORF">HG543_48590</name>
</gene>
<keyword evidence="4 11" id="KW-0812">Transmembrane</keyword>
<dbReference type="GO" id="GO:0005886">
    <property type="term" value="C:plasma membrane"/>
    <property type="evidence" value="ECO:0007669"/>
    <property type="project" value="TreeGrafter"/>
</dbReference>
<feature type="transmembrane region" description="Helical" evidence="11">
    <location>
        <begin position="39"/>
        <end position="65"/>
    </location>
</feature>
<keyword evidence="8 11" id="KW-1133">Transmembrane helix</keyword>
<organism evidence="13 14">
    <name type="scientific">Pyxidicoccus fallax</name>
    <dbReference type="NCBI Taxonomy" id="394095"/>
    <lineage>
        <taxon>Bacteria</taxon>
        <taxon>Pseudomonadati</taxon>
        <taxon>Myxococcota</taxon>
        <taxon>Myxococcia</taxon>
        <taxon>Myxococcales</taxon>
        <taxon>Cystobacterineae</taxon>
        <taxon>Myxococcaceae</taxon>
        <taxon>Pyxidicoccus</taxon>
    </lineage>
</organism>
<evidence type="ECO:0000256" key="4">
    <source>
        <dbReference type="ARBA" id="ARBA00022692"/>
    </source>
</evidence>
<feature type="transmembrane region" description="Helical" evidence="11">
    <location>
        <begin position="6"/>
        <end position="27"/>
    </location>
</feature>
<keyword evidence="9" id="KW-0902">Two-component regulatory system</keyword>
<dbReference type="InterPro" id="IPR038318">
    <property type="entry name" value="KdpD_sf"/>
</dbReference>
<dbReference type="GO" id="GO:0005524">
    <property type="term" value="F:ATP binding"/>
    <property type="evidence" value="ECO:0007669"/>
    <property type="project" value="UniProtKB-KW"/>
</dbReference>
<evidence type="ECO:0000259" key="12">
    <source>
        <dbReference type="PROSITE" id="PS50112"/>
    </source>
</evidence>
<dbReference type="PANTHER" id="PTHR45569:SF1">
    <property type="entry name" value="SENSOR PROTEIN KDPD"/>
    <property type="match status" value="1"/>
</dbReference>
<evidence type="ECO:0000313" key="13">
    <source>
        <dbReference type="EMBL" id="NMO22665.1"/>
    </source>
</evidence>
<dbReference type="SUPFAM" id="SSF55781">
    <property type="entry name" value="GAF domain-like"/>
    <property type="match status" value="1"/>
</dbReference>
<sequence length="300" mass="31757">MRPRSWPAQILGVVLLLGVCVAVSFGLDPLSRSAPFPIFLAGILAAAWMGGRVAALGLTALSTVALGMLFIHPRGELFAYEPGEAVLLVTFTFVGGFISVAVGSLREAHSRAEQLRQLADAFARASTPAELAVVARQQARWLLGAPVATLWTVHGEQGPEAARPILASPDEPPPSENFTALAGLSLRSGAPFWPRGPDPGQPYELALALRGSHQVLGTLVLRLPGRRPPGPRRRRLALALAETCAAALERVLLQERVLGERRMLEAVISQAPVGVIVAEAPSSRILLYNSAAESLLGHPA</sequence>
<keyword evidence="2" id="KW-0597">Phosphoprotein</keyword>
<comment type="caution">
    <text evidence="13">The sequence shown here is derived from an EMBL/GenBank/DDBJ whole genome shotgun (WGS) entry which is preliminary data.</text>
</comment>
<proteinExistence type="predicted"/>
<dbReference type="RefSeq" id="WP_169351793.1">
    <property type="nucleotide sequence ID" value="NZ_JABBJJ010000454.1"/>
</dbReference>
<keyword evidence="3" id="KW-0808">Transferase</keyword>
<dbReference type="EMBL" id="JABBJJ010000454">
    <property type="protein sequence ID" value="NMO22665.1"/>
    <property type="molecule type" value="Genomic_DNA"/>
</dbReference>
<keyword evidence="14" id="KW-1185">Reference proteome</keyword>
<evidence type="ECO:0000256" key="6">
    <source>
        <dbReference type="ARBA" id="ARBA00022777"/>
    </source>
</evidence>